<sequence length="121" mass="14986">MKETNIIYRTLRCLAKERGMEDFLLQYYEITKTGIYPKWFSEDHGLCFNFRCYKRYYYFTKHLDIDDMKNMFNQEKFLDPTYPFGCDQYFRDRENGAHHKNPKRRAWIKDTLKTLYSIEVE</sequence>
<protein>
    <submittedName>
        <fullName evidence="1">Uncharacterized protein</fullName>
    </submittedName>
</protein>
<proteinExistence type="predicted"/>
<evidence type="ECO:0000313" key="1">
    <source>
        <dbReference type="EMBL" id="AIF71803.1"/>
    </source>
</evidence>
<evidence type="ECO:0000313" key="2">
    <source>
        <dbReference type="Proteomes" id="UP000031602"/>
    </source>
</evidence>
<accession>A0A0B4N1L5</accession>
<reference evidence="1 2" key="1">
    <citation type="journal article" date="2014" name="PLoS ONE">
        <title>Genomic, Proteomic, Morphological, and Phylogenetic Analyses of vB_EcoP_SU10, a Podoviridae Phage with C3 Morphology.</title>
        <authorList>
            <person name="Mirzaei M.K."/>
            <person name="Eriksson H."/>
            <person name="Kasuga K."/>
            <person name="Haggard-Ljungquist E."/>
            <person name="Nilsson A.S."/>
        </authorList>
    </citation>
    <scope>NUCLEOTIDE SEQUENCE [LARGE SCALE GENOMIC DNA]</scope>
</reference>
<dbReference type="Proteomes" id="UP000031602">
    <property type="component" value="Segment"/>
</dbReference>
<dbReference type="RefSeq" id="YP_009152901.1">
    <property type="nucleotide sequence ID" value="NC_027395.1"/>
</dbReference>
<name>A0A0B4N1L5_9CAUD</name>
<organism evidence="1 2">
    <name type="scientific">Escherichia phage vB_EcoP_SU10</name>
    <dbReference type="NCBI Taxonomy" id="1519788"/>
    <lineage>
        <taxon>Viruses</taxon>
        <taxon>Duplodnaviria</taxon>
        <taxon>Heunggongvirae</taxon>
        <taxon>Uroviricota</taxon>
        <taxon>Caudoviricetes</taxon>
        <taxon>Mktvariviridae</taxon>
        <taxon>Gordonclarkvirinae</taxon>
        <taxon>Kuravirus</taxon>
        <taxon>Kuravirus CHD5UKE1</taxon>
        <taxon>Kuravirus SU10</taxon>
    </lineage>
</organism>
<dbReference type="EMBL" id="KM044272">
    <property type="protein sequence ID" value="AIF71803.1"/>
    <property type="molecule type" value="Genomic_DNA"/>
</dbReference>
<dbReference type="OrthoDB" id="21066at10239"/>
<dbReference type="GeneID" id="24725252"/>
<dbReference type="KEGG" id="vg:24725252"/>
<gene>
    <name evidence="1" type="ORF">SU10_050</name>
</gene>
<keyword evidence="2" id="KW-1185">Reference proteome</keyword>